<dbReference type="InterPro" id="IPR000873">
    <property type="entry name" value="AMP-dep_synth/lig_dom"/>
</dbReference>
<dbReference type="Gene3D" id="3.40.50.12780">
    <property type="entry name" value="N-terminal domain of ligase-like"/>
    <property type="match status" value="1"/>
</dbReference>
<organism evidence="5 6">
    <name type="scientific">Cytobacillus firmus</name>
    <name type="common">Bacillus firmus</name>
    <dbReference type="NCBI Taxonomy" id="1399"/>
    <lineage>
        <taxon>Bacteria</taxon>
        <taxon>Bacillati</taxon>
        <taxon>Bacillota</taxon>
        <taxon>Bacilli</taxon>
        <taxon>Bacillales</taxon>
        <taxon>Bacillaceae</taxon>
        <taxon>Cytobacillus</taxon>
    </lineage>
</organism>
<comment type="caution">
    <text evidence="5">The sequence shown here is derived from an EMBL/GenBank/DDBJ whole genome shotgun (WGS) entry which is preliminary data.</text>
</comment>
<feature type="domain" description="AMP-dependent synthetase/ligase" evidence="3">
    <location>
        <begin position="7"/>
        <end position="370"/>
    </location>
</feature>
<comment type="similarity">
    <text evidence="1">Belongs to the ATP-dependent AMP-binding enzyme family.</text>
</comment>
<dbReference type="PANTHER" id="PTHR43201:SF5">
    <property type="entry name" value="MEDIUM-CHAIN ACYL-COA LIGASE ACSF2, MITOCHONDRIAL"/>
    <property type="match status" value="1"/>
</dbReference>
<sequence length="506" mass="58062">MDLRTVFEYSIERHPQKVAIIDGDRRYTYRELGLEVKSVASSLHRLGVNKNDRIAVLLKNRFETVVIFWAIQKLGAIFAGINVRQSQEIVHYCLSDLESKFVIYDASTEYLINKKRFMERPVFINIDGNDGDINYEELKKQEPYDFNPNQINENDLAVILYTSGTTGNPKGVPRSHQNEYAAAFAHIFQCHYEWHDSTLGVIPLYHTMGLRSLLSMVLLNGTFIILRDFDSYEAIQLIEQENINCLYLLPNMYHDMAALPEANKSNFSELRTIVYAGAPMTSKLIGLCTEVFRPKYFVNHYGSTEIYTYSFCDHISEKPGCVGKPGIHQNIRIIEPDISRSKTPADTVKDGEIGEIIVHIGSPESFKGYWNKPDHTKRSVIQNWFYTGDLGYRDADGDMFVVGRLDEMILHAGDNIYPIEVESVLLEHQKVQEAVVVGEDDERWGQVVVAYIVPSDPSLTVNELDLFCKRHPKLSNYKRPRKYIFRASFPKTAVGKIMRKKIKSNY</sequence>
<dbReference type="RefSeq" id="WP_159345629.1">
    <property type="nucleotide sequence ID" value="NZ_JARMFO010000072.1"/>
</dbReference>
<evidence type="ECO:0000259" key="4">
    <source>
        <dbReference type="Pfam" id="PF13193"/>
    </source>
</evidence>
<dbReference type="PROSITE" id="PS00455">
    <property type="entry name" value="AMP_BINDING"/>
    <property type="match status" value="1"/>
</dbReference>
<dbReference type="EC" id="6.2.1.3" evidence="5"/>
<accession>A0A800MVD2</accession>
<dbReference type="AlphaFoldDB" id="A0A800MVD2"/>
<dbReference type="Pfam" id="PF00501">
    <property type="entry name" value="AMP-binding"/>
    <property type="match status" value="1"/>
</dbReference>
<reference evidence="5 6" key="1">
    <citation type="journal article" date="2020" name="G3 (Bethesda)">
        <title>Whole Genome Sequencing and Comparative Genomics of Two Nematicidal Bacillus Strains Reveals a Wide Range of Possible Virulence Factors.</title>
        <authorList>
            <person name="Susic N."/>
            <person name="Janezic S."/>
            <person name="Rupnik M."/>
            <person name="Geric Stare B."/>
        </authorList>
    </citation>
    <scope>NUCLEOTIDE SEQUENCE [LARGE SCALE GENOMIC DNA]</scope>
    <source>
        <strain evidence="5 6">I-1582</strain>
    </source>
</reference>
<evidence type="ECO:0000256" key="1">
    <source>
        <dbReference type="ARBA" id="ARBA00006432"/>
    </source>
</evidence>
<dbReference type="InterPro" id="IPR025110">
    <property type="entry name" value="AMP-bd_C"/>
</dbReference>
<gene>
    <name evidence="5" type="ORF">KIS1582_3006</name>
</gene>
<evidence type="ECO:0000313" key="6">
    <source>
        <dbReference type="Proteomes" id="UP000465778"/>
    </source>
</evidence>
<feature type="domain" description="AMP-binding enzyme C-terminal" evidence="4">
    <location>
        <begin position="420"/>
        <end position="496"/>
    </location>
</feature>
<evidence type="ECO:0000259" key="3">
    <source>
        <dbReference type="Pfam" id="PF00501"/>
    </source>
</evidence>
<dbReference type="OrthoDB" id="9765680at2"/>
<dbReference type="GO" id="GO:0004467">
    <property type="term" value="F:long-chain fatty acid-CoA ligase activity"/>
    <property type="evidence" value="ECO:0007669"/>
    <property type="project" value="UniProtKB-EC"/>
</dbReference>
<protein>
    <submittedName>
        <fullName evidence="5">Long-chain-fatty-acid--CoA ligase</fullName>
        <ecNumber evidence="5">6.2.1.3</ecNumber>
    </submittedName>
</protein>
<dbReference type="InterPro" id="IPR045851">
    <property type="entry name" value="AMP-bd_C_sf"/>
</dbReference>
<dbReference type="Gene3D" id="3.30.300.30">
    <property type="match status" value="1"/>
</dbReference>
<proteinExistence type="inferred from homology"/>
<dbReference type="EMBL" id="VDEM01000036">
    <property type="protein sequence ID" value="KAF0823188.1"/>
    <property type="molecule type" value="Genomic_DNA"/>
</dbReference>
<keyword evidence="2 5" id="KW-0436">Ligase</keyword>
<dbReference type="Proteomes" id="UP000465778">
    <property type="component" value="Unassembled WGS sequence"/>
</dbReference>
<dbReference type="Pfam" id="PF13193">
    <property type="entry name" value="AMP-binding_C"/>
    <property type="match status" value="1"/>
</dbReference>
<dbReference type="SUPFAM" id="SSF56801">
    <property type="entry name" value="Acetyl-CoA synthetase-like"/>
    <property type="match status" value="1"/>
</dbReference>
<dbReference type="PANTHER" id="PTHR43201">
    <property type="entry name" value="ACYL-COA SYNTHETASE"/>
    <property type="match status" value="1"/>
</dbReference>
<dbReference type="GO" id="GO:0031956">
    <property type="term" value="F:medium-chain fatty acid-CoA ligase activity"/>
    <property type="evidence" value="ECO:0007669"/>
    <property type="project" value="TreeGrafter"/>
</dbReference>
<name>A0A800MVD2_CYTFI</name>
<dbReference type="InterPro" id="IPR020845">
    <property type="entry name" value="AMP-binding_CS"/>
</dbReference>
<evidence type="ECO:0000313" key="5">
    <source>
        <dbReference type="EMBL" id="KAF0823188.1"/>
    </source>
</evidence>
<dbReference type="InterPro" id="IPR042099">
    <property type="entry name" value="ANL_N_sf"/>
</dbReference>
<evidence type="ECO:0000256" key="2">
    <source>
        <dbReference type="ARBA" id="ARBA00022598"/>
    </source>
</evidence>